<reference evidence="1 2" key="1">
    <citation type="submission" date="2022-06" db="EMBL/GenBank/DDBJ databases">
        <authorList>
            <person name="Jeon C.O."/>
        </authorList>
    </citation>
    <scope>NUCLEOTIDE SEQUENCE [LARGE SCALE GENOMIC DNA]</scope>
    <source>
        <strain evidence="1 2">KCTC 13943</strain>
    </source>
</reference>
<proteinExistence type="predicted"/>
<keyword evidence="2" id="KW-1185">Reference proteome</keyword>
<organism evidence="1 2">
    <name type="scientific">Neobacillus pocheonensis</name>
    <dbReference type="NCBI Taxonomy" id="363869"/>
    <lineage>
        <taxon>Bacteria</taxon>
        <taxon>Bacillati</taxon>
        <taxon>Bacillota</taxon>
        <taxon>Bacilli</taxon>
        <taxon>Bacillales</taxon>
        <taxon>Bacillaceae</taxon>
        <taxon>Neobacillus</taxon>
    </lineage>
</organism>
<sequence>MSKPSYLGKSNTYVYLDNTLPTYFGLNSGYLDMHTMRYRIFGAVWKLIGGRRYILGYWFADHENEICCAIQKAGFSSPIKSQNNEIAKIYQIIRTEQDKENWTIRRRLHFLLIMKKPWKELTEGWYVLKPGYDYPMALTCIQKKRYSIWIEHIKVCETEEDIKNFLNLVNLEHDINLIPEIIDSQICKQFFT</sequence>
<evidence type="ECO:0000313" key="2">
    <source>
        <dbReference type="Proteomes" id="UP001523262"/>
    </source>
</evidence>
<accession>A0ABT0WIM1</accession>
<dbReference type="Proteomes" id="UP001523262">
    <property type="component" value="Unassembled WGS sequence"/>
</dbReference>
<protein>
    <recommendedName>
        <fullName evidence="3">Homing endonuclease LAGLIDADG domain-containing protein</fullName>
    </recommendedName>
</protein>
<gene>
    <name evidence="1" type="ORF">NDK43_24490</name>
</gene>
<comment type="caution">
    <text evidence="1">The sequence shown here is derived from an EMBL/GenBank/DDBJ whole genome shotgun (WGS) entry which is preliminary data.</text>
</comment>
<dbReference type="EMBL" id="JAMQCR010000002">
    <property type="protein sequence ID" value="MCM2534922.1"/>
    <property type="molecule type" value="Genomic_DNA"/>
</dbReference>
<name>A0ABT0WIM1_9BACI</name>
<evidence type="ECO:0000313" key="1">
    <source>
        <dbReference type="EMBL" id="MCM2534922.1"/>
    </source>
</evidence>
<evidence type="ECO:0008006" key="3">
    <source>
        <dbReference type="Google" id="ProtNLM"/>
    </source>
</evidence>